<dbReference type="AlphaFoldDB" id="A0A443S4V7"/>
<dbReference type="InterPro" id="IPR036249">
    <property type="entry name" value="Thioredoxin-like_sf"/>
</dbReference>
<dbReference type="Pfam" id="PF04908">
    <property type="entry name" value="SH3BGR"/>
    <property type="match status" value="1"/>
</dbReference>
<feature type="region of interest" description="Disordered" evidence="2">
    <location>
        <begin position="116"/>
        <end position="247"/>
    </location>
</feature>
<feature type="compositionally biased region" description="Polar residues" evidence="2">
    <location>
        <begin position="213"/>
        <end position="222"/>
    </location>
</feature>
<dbReference type="EMBL" id="NCKV01008451">
    <property type="protein sequence ID" value="RWS22562.1"/>
    <property type="molecule type" value="Genomic_DNA"/>
</dbReference>
<evidence type="ECO:0000313" key="3">
    <source>
        <dbReference type="EMBL" id="RWS22562.1"/>
    </source>
</evidence>
<evidence type="ECO:0000256" key="1">
    <source>
        <dbReference type="ARBA" id="ARBA00007764"/>
    </source>
</evidence>
<comment type="caution">
    <text evidence="3">The sequence shown here is derived from an EMBL/GenBank/DDBJ whole genome shotgun (WGS) entry which is preliminary data.</text>
</comment>
<dbReference type="SUPFAM" id="SSF52833">
    <property type="entry name" value="Thioredoxin-like"/>
    <property type="match status" value="1"/>
</dbReference>
<comment type="similarity">
    <text evidence="1">Belongs to the SH3BGR family.</text>
</comment>
<dbReference type="InterPro" id="IPR051033">
    <property type="entry name" value="SH3BGR"/>
</dbReference>
<sequence>MVIKVYLSGISASKEVNLNYLTFTLKFLQKVKTRQQRALLLLDTLKVKYESIDITEPGHEEDRQMIKEKCNKRDGSVPLPPQFFNDDEYCGDWFDFEIASDHDRVLAFLKLEDEKQSTENIEGEVKSNADVQLNGEKEDKTESVESKREINESQSSNEQESKPSDEAELDSEKQTEDTAIEKCDSTDVPMKSNNEEIKSENTANEKSDADVELSSTNENQSDAAMADDSLKDEKAESDADLNKDKEQ</sequence>
<dbReference type="PANTHER" id="PTHR12232:SF15">
    <property type="entry name" value="SH3 DOMAIN-BINDING GLUTAMIC ACID-RICH PROTEIN HOMOLOG"/>
    <property type="match status" value="1"/>
</dbReference>
<dbReference type="STRING" id="299467.A0A443S4V7"/>
<protein>
    <submittedName>
        <fullName evidence="3">SH3 domain-binding glutamic acid-rich protein-like protein</fullName>
    </submittedName>
</protein>
<feature type="compositionally biased region" description="Basic and acidic residues" evidence="2">
    <location>
        <begin position="159"/>
        <end position="185"/>
    </location>
</feature>
<feature type="compositionally biased region" description="Basic and acidic residues" evidence="2">
    <location>
        <begin position="193"/>
        <end position="209"/>
    </location>
</feature>
<keyword evidence="4" id="KW-1185">Reference proteome</keyword>
<gene>
    <name evidence="3" type="ORF">B4U80_01388</name>
</gene>
<feature type="compositionally biased region" description="Basic and acidic residues" evidence="2">
    <location>
        <begin position="116"/>
        <end position="127"/>
    </location>
</feature>
<feature type="compositionally biased region" description="Basic and acidic residues" evidence="2">
    <location>
        <begin position="135"/>
        <end position="151"/>
    </location>
</feature>
<dbReference type="InterPro" id="IPR006993">
    <property type="entry name" value="Glut_rich_SH3-bd"/>
</dbReference>
<accession>A0A443S4V7</accession>
<dbReference type="PANTHER" id="PTHR12232">
    <property type="entry name" value="SH3 DOMAIN-BINDING GLUTAMIC ACID-RICH-LIKE PROTEIN"/>
    <property type="match status" value="1"/>
</dbReference>
<evidence type="ECO:0000313" key="4">
    <source>
        <dbReference type="Proteomes" id="UP000288716"/>
    </source>
</evidence>
<name>A0A443S4V7_9ACAR</name>
<organism evidence="3 4">
    <name type="scientific">Leptotrombidium deliense</name>
    <dbReference type="NCBI Taxonomy" id="299467"/>
    <lineage>
        <taxon>Eukaryota</taxon>
        <taxon>Metazoa</taxon>
        <taxon>Ecdysozoa</taxon>
        <taxon>Arthropoda</taxon>
        <taxon>Chelicerata</taxon>
        <taxon>Arachnida</taxon>
        <taxon>Acari</taxon>
        <taxon>Acariformes</taxon>
        <taxon>Trombidiformes</taxon>
        <taxon>Prostigmata</taxon>
        <taxon>Anystina</taxon>
        <taxon>Parasitengona</taxon>
        <taxon>Trombiculoidea</taxon>
        <taxon>Trombiculidae</taxon>
        <taxon>Leptotrombidium</taxon>
    </lineage>
</organism>
<feature type="compositionally biased region" description="Basic and acidic residues" evidence="2">
    <location>
        <begin position="228"/>
        <end position="247"/>
    </location>
</feature>
<dbReference type="Gene3D" id="3.40.30.10">
    <property type="entry name" value="Glutaredoxin"/>
    <property type="match status" value="1"/>
</dbReference>
<dbReference type="OrthoDB" id="9932926at2759"/>
<proteinExistence type="inferred from homology"/>
<dbReference type="GO" id="GO:0005737">
    <property type="term" value="C:cytoplasm"/>
    <property type="evidence" value="ECO:0007669"/>
    <property type="project" value="TreeGrafter"/>
</dbReference>
<evidence type="ECO:0000256" key="2">
    <source>
        <dbReference type="SAM" id="MobiDB-lite"/>
    </source>
</evidence>
<reference evidence="3 4" key="1">
    <citation type="journal article" date="2018" name="Gigascience">
        <title>Genomes of trombidid mites reveal novel predicted allergens and laterally-transferred genes associated with secondary metabolism.</title>
        <authorList>
            <person name="Dong X."/>
            <person name="Chaisiri K."/>
            <person name="Xia D."/>
            <person name="Armstrong S.D."/>
            <person name="Fang Y."/>
            <person name="Donnelly M.J."/>
            <person name="Kadowaki T."/>
            <person name="McGarry J.W."/>
            <person name="Darby A.C."/>
            <person name="Makepeace B.L."/>
        </authorList>
    </citation>
    <scope>NUCLEOTIDE SEQUENCE [LARGE SCALE GENOMIC DNA]</scope>
    <source>
        <strain evidence="3">UoL-UT</strain>
    </source>
</reference>
<dbReference type="Proteomes" id="UP000288716">
    <property type="component" value="Unassembled WGS sequence"/>
</dbReference>
<dbReference type="VEuPathDB" id="VectorBase:LDEU009479"/>
<feature type="non-terminal residue" evidence="3">
    <location>
        <position position="247"/>
    </location>
</feature>